<keyword evidence="2" id="KW-1185">Reference proteome</keyword>
<dbReference type="OrthoDB" id="10065579at2759"/>
<sequence>MNPIQSVGKRNSQLARFMASVFWDAHGIIFIDYLEKGMTINSDYYGLALLDRLTDKIAEKWLHLKKQKVSPRQCTVSQVSENDVKNLRIGLRIASSSTVLYRFDLQ</sequence>
<evidence type="ECO:0000313" key="2">
    <source>
        <dbReference type="Proteomes" id="UP000625711"/>
    </source>
</evidence>
<dbReference type="InterPro" id="IPR001888">
    <property type="entry name" value="Transposase_1"/>
</dbReference>
<dbReference type="Pfam" id="PF01359">
    <property type="entry name" value="Transposase_1"/>
    <property type="match status" value="1"/>
</dbReference>
<dbReference type="GO" id="GO:0003676">
    <property type="term" value="F:nucleic acid binding"/>
    <property type="evidence" value="ECO:0007669"/>
    <property type="project" value="InterPro"/>
</dbReference>
<proteinExistence type="predicted"/>
<dbReference type="Gene3D" id="3.30.420.10">
    <property type="entry name" value="Ribonuclease H-like superfamily/Ribonuclease H"/>
    <property type="match status" value="1"/>
</dbReference>
<comment type="caution">
    <text evidence="1">The sequence shown here is derived from an EMBL/GenBank/DDBJ whole genome shotgun (WGS) entry which is preliminary data.</text>
</comment>
<evidence type="ECO:0000313" key="1">
    <source>
        <dbReference type="EMBL" id="KAF7284115.1"/>
    </source>
</evidence>
<gene>
    <name evidence="1" type="ORF">GWI33_022574</name>
</gene>
<protein>
    <submittedName>
        <fullName evidence="1">Uncharacterized protein</fullName>
    </submittedName>
</protein>
<accession>A0A834ML39</accession>
<dbReference type="Proteomes" id="UP000625711">
    <property type="component" value="Unassembled WGS sequence"/>
</dbReference>
<reference evidence="1" key="1">
    <citation type="submission" date="2020-08" db="EMBL/GenBank/DDBJ databases">
        <title>Genome sequencing and assembly of the red palm weevil Rhynchophorus ferrugineus.</title>
        <authorList>
            <person name="Dias G.B."/>
            <person name="Bergman C.M."/>
            <person name="Manee M."/>
        </authorList>
    </citation>
    <scope>NUCLEOTIDE SEQUENCE</scope>
    <source>
        <strain evidence="1">AA-2017</strain>
        <tissue evidence="1">Whole larva</tissue>
    </source>
</reference>
<name>A0A834ML39_RHYFE</name>
<organism evidence="1 2">
    <name type="scientific">Rhynchophorus ferrugineus</name>
    <name type="common">Red palm weevil</name>
    <name type="synonym">Curculio ferrugineus</name>
    <dbReference type="NCBI Taxonomy" id="354439"/>
    <lineage>
        <taxon>Eukaryota</taxon>
        <taxon>Metazoa</taxon>
        <taxon>Ecdysozoa</taxon>
        <taxon>Arthropoda</taxon>
        <taxon>Hexapoda</taxon>
        <taxon>Insecta</taxon>
        <taxon>Pterygota</taxon>
        <taxon>Neoptera</taxon>
        <taxon>Endopterygota</taxon>
        <taxon>Coleoptera</taxon>
        <taxon>Polyphaga</taxon>
        <taxon>Cucujiformia</taxon>
        <taxon>Curculionidae</taxon>
        <taxon>Dryophthorinae</taxon>
        <taxon>Rhynchophorus</taxon>
    </lineage>
</organism>
<dbReference type="InterPro" id="IPR036397">
    <property type="entry name" value="RNaseH_sf"/>
</dbReference>
<dbReference type="EMBL" id="JAACXV010000083">
    <property type="protein sequence ID" value="KAF7284115.1"/>
    <property type="molecule type" value="Genomic_DNA"/>
</dbReference>
<dbReference type="AlphaFoldDB" id="A0A834ML39"/>